<protein>
    <submittedName>
        <fullName evidence="2">SGNH/GDSL hydrolase family protein</fullName>
    </submittedName>
</protein>
<dbReference type="EMBL" id="JABFCR010000072">
    <property type="protein sequence ID" value="NNU34821.1"/>
    <property type="molecule type" value="Genomic_DNA"/>
</dbReference>
<evidence type="ECO:0000313" key="2">
    <source>
        <dbReference type="EMBL" id="NNU34821.1"/>
    </source>
</evidence>
<proteinExistence type="predicted"/>
<reference evidence="2 3" key="1">
    <citation type="submission" date="2020-05" db="EMBL/GenBank/DDBJ databases">
        <authorList>
            <person name="Khan S.A."/>
            <person name="Jeon C.O."/>
            <person name="Chun B.H."/>
        </authorList>
    </citation>
    <scope>NUCLEOTIDE SEQUENCE [LARGE SCALE GENOMIC DNA]</scope>
    <source>
        <strain evidence="2 3">S1162</strain>
    </source>
</reference>
<name>A0ABX1W595_9SPHI</name>
<sequence>MKLKKLSVILTVLLLFAAAMPLMAQDKIIREDIEWVDVYMPNTNNGALPRILLIGNSITRGYYPEVVKLMDGKAYVARLSTSKSLCDPALAKEIALIMSYYKFDIVHFNNGLHGWGYTEDEYKKAFPAFVKAIRKGAPKARLMWASSTPIRTYADAKILDPRTDRIRERNKIALDYVTTQKDIKVDDLFATVIDHPEYYRGGDGTHPLQNGFSALAQKVAAELSALLESK</sequence>
<feature type="chain" id="PRO_5046954547" evidence="1">
    <location>
        <begin position="25"/>
        <end position="230"/>
    </location>
</feature>
<keyword evidence="3" id="KW-1185">Reference proteome</keyword>
<evidence type="ECO:0000313" key="3">
    <source>
        <dbReference type="Proteomes" id="UP000566071"/>
    </source>
</evidence>
<dbReference type="SUPFAM" id="SSF52266">
    <property type="entry name" value="SGNH hydrolase"/>
    <property type="match status" value="1"/>
</dbReference>
<dbReference type="InterPro" id="IPR036514">
    <property type="entry name" value="SGNH_hydro_sf"/>
</dbReference>
<dbReference type="CDD" id="cd00229">
    <property type="entry name" value="SGNH_hydrolase"/>
    <property type="match status" value="1"/>
</dbReference>
<accession>A0ABX1W595</accession>
<keyword evidence="2" id="KW-0378">Hydrolase</keyword>
<organism evidence="2 3">
    <name type="scientific">Mucilaginibacter humi</name>
    <dbReference type="NCBI Taxonomy" id="2732510"/>
    <lineage>
        <taxon>Bacteria</taxon>
        <taxon>Pseudomonadati</taxon>
        <taxon>Bacteroidota</taxon>
        <taxon>Sphingobacteriia</taxon>
        <taxon>Sphingobacteriales</taxon>
        <taxon>Sphingobacteriaceae</taxon>
        <taxon>Mucilaginibacter</taxon>
    </lineage>
</organism>
<dbReference type="GO" id="GO:0016787">
    <property type="term" value="F:hydrolase activity"/>
    <property type="evidence" value="ECO:0007669"/>
    <property type="project" value="UniProtKB-KW"/>
</dbReference>
<dbReference type="Gene3D" id="3.40.50.1110">
    <property type="entry name" value="SGNH hydrolase"/>
    <property type="match status" value="1"/>
</dbReference>
<comment type="caution">
    <text evidence="2">The sequence shown here is derived from an EMBL/GenBank/DDBJ whole genome shotgun (WGS) entry which is preliminary data.</text>
</comment>
<gene>
    <name evidence="2" type="ORF">HK413_13545</name>
</gene>
<dbReference type="RefSeq" id="WP_175270489.1">
    <property type="nucleotide sequence ID" value="NZ_JABFCR010000072.1"/>
</dbReference>
<feature type="signal peptide" evidence="1">
    <location>
        <begin position="1"/>
        <end position="24"/>
    </location>
</feature>
<keyword evidence="1" id="KW-0732">Signal</keyword>
<evidence type="ECO:0000256" key="1">
    <source>
        <dbReference type="SAM" id="SignalP"/>
    </source>
</evidence>
<dbReference type="Proteomes" id="UP000566071">
    <property type="component" value="Unassembled WGS sequence"/>
</dbReference>